<name>A0ABQ5CRQ8_9ASTR</name>
<sequence>MLEGKSSFDEPPEVELKDLPPYLEYVFLEGDDKLPIIIVKDLKDEEKAALMKVLKSYKRAIAWKLSDIKGVDPEFCTHKILKEEDFHQQFKVKDGYVPKKGA</sequence>
<evidence type="ECO:0000313" key="1">
    <source>
        <dbReference type="EMBL" id="GJT29077.1"/>
    </source>
</evidence>
<keyword evidence="2" id="KW-1185">Reference proteome</keyword>
<evidence type="ECO:0000313" key="2">
    <source>
        <dbReference type="Proteomes" id="UP001151760"/>
    </source>
</evidence>
<evidence type="ECO:0008006" key="3">
    <source>
        <dbReference type="Google" id="ProtNLM"/>
    </source>
</evidence>
<accession>A0ABQ5CRQ8</accession>
<dbReference type="EMBL" id="BQNB010014513">
    <property type="protein sequence ID" value="GJT29077.1"/>
    <property type="molecule type" value="Genomic_DNA"/>
</dbReference>
<dbReference type="Proteomes" id="UP001151760">
    <property type="component" value="Unassembled WGS sequence"/>
</dbReference>
<reference evidence="1" key="1">
    <citation type="journal article" date="2022" name="Int. J. Mol. Sci.">
        <title>Draft Genome of Tanacetum Coccineum: Genomic Comparison of Closely Related Tanacetum-Family Plants.</title>
        <authorList>
            <person name="Yamashiro T."/>
            <person name="Shiraishi A."/>
            <person name="Nakayama K."/>
            <person name="Satake H."/>
        </authorList>
    </citation>
    <scope>NUCLEOTIDE SEQUENCE</scope>
</reference>
<proteinExistence type="predicted"/>
<organism evidence="1 2">
    <name type="scientific">Tanacetum coccineum</name>
    <dbReference type="NCBI Taxonomy" id="301880"/>
    <lineage>
        <taxon>Eukaryota</taxon>
        <taxon>Viridiplantae</taxon>
        <taxon>Streptophyta</taxon>
        <taxon>Embryophyta</taxon>
        <taxon>Tracheophyta</taxon>
        <taxon>Spermatophyta</taxon>
        <taxon>Magnoliopsida</taxon>
        <taxon>eudicotyledons</taxon>
        <taxon>Gunneridae</taxon>
        <taxon>Pentapetalae</taxon>
        <taxon>asterids</taxon>
        <taxon>campanulids</taxon>
        <taxon>Asterales</taxon>
        <taxon>Asteraceae</taxon>
        <taxon>Asteroideae</taxon>
        <taxon>Anthemideae</taxon>
        <taxon>Anthemidinae</taxon>
        <taxon>Tanacetum</taxon>
    </lineage>
</organism>
<comment type="caution">
    <text evidence="1">The sequence shown here is derived from an EMBL/GenBank/DDBJ whole genome shotgun (WGS) entry which is preliminary data.</text>
</comment>
<protein>
    <recommendedName>
        <fullName evidence="3">Reverse transcriptase domain-containing protein</fullName>
    </recommendedName>
</protein>
<reference evidence="1" key="2">
    <citation type="submission" date="2022-01" db="EMBL/GenBank/DDBJ databases">
        <authorList>
            <person name="Yamashiro T."/>
            <person name="Shiraishi A."/>
            <person name="Satake H."/>
            <person name="Nakayama K."/>
        </authorList>
    </citation>
    <scope>NUCLEOTIDE SEQUENCE</scope>
</reference>
<gene>
    <name evidence="1" type="ORF">Tco_0909352</name>
</gene>